<feature type="transmembrane region" description="Helical" evidence="1">
    <location>
        <begin position="29"/>
        <end position="45"/>
    </location>
</feature>
<protein>
    <recommendedName>
        <fullName evidence="2">DUF112 domain-containing protein</fullName>
    </recommendedName>
</protein>
<feature type="transmembrane region" description="Helical" evidence="1">
    <location>
        <begin position="7"/>
        <end position="23"/>
    </location>
</feature>
<evidence type="ECO:0000256" key="1">
    <source>
        <dbReference type="SAM" id="Phobius"/>
    </source>
</evidence>
<sequence>MYIGNIMLLVLNLPLVGLFINILRTPKNLLMPIILVLCIVGAYAVNNSVTDLWIMMIAGVVGYFLEKLGFSTAPLILAVVIGPMLEDALQQSLLLSHGSLTIFINQPIACSLLVLTSIVTMYPLLSKLIRMFFRKRVQSNNAAER</sequence>
<comment type="caution">
    <text evidence="3">The sequence shown here is derived from an EMBL/GenBank/DDBJ whole genome shotgun (WGS) entry which is preliminary data.</text>
</comment>
<dbReference type="Pfam" id="PF01970">
    <property type="entry name" value="TctA"/>
    <property type="match status" value="1"/>
</dbReference>
<keyword evidence="4" id="KW-1185">Reference proteome</keyword>
<name>A0A7X2ZFS0_9BACL</name>
<keyword evidence="1" id="KW-1133">Transmembrane helix</keyword>
<evidence type="ECO:0000259" key="2">
    <source>
        <dbReference type="Pfam" id="PF01970"/>
    </source>
</evidence>
<reference evidence="3 4" key="1">
    <citation type="submission" date="2019-11" db="EMBL/GenBank/DDBJ databases">
        <title>Draft genome sequences of five Paenibacillus species of dairy origin.</title>
        <authorList>
            <person name="Olajide A.M."/>
            <person name="Chen S."/>
            <person name="Lapointe G."/>
        </authorList>
    </citation>
    <scope>NUCLEOTIDE SEQUENCE [LARGE SCALE GENOMIC DNA]</scope>
    <source>
        <strain evidence="3 4">2CS3</strain>
    </source>
</reference>
<evidence type="ECO:0000313" key="4">
    <source>
        <dbReference type="Proteomes" id="UP000450917"/>
    </source>
</evidence>
<organism evidence="3 4">
    <name type="scientific">Paenibacillus validus</name>
    <dbReference type="NCBI Taxonomy" id="44253"/>
    <lineage>
        <taxon>Bacteria</taxon>
        <taxon>Bacillati</taxon>
        <taxon>Bacillota</taxon>
        <taxon>Bacilli</taxon>
        <taxon>Bacillales</taxon>
        <taxon>Paenibacillaceae</taxon>
        <taxon>Paenibacillus</taxon>
    </lineage>
</organism>
<dbReference type="PANTHER" id="PTHR35342:SF5">
    <property type="entry name" value="TRICARBOXYLIC TRANSPORT PROTEIN"/>
    <property type="match status" value="1"/>
</dbReference>
<dbReference type="Proteomes" id="UP000450917">
    <property type="component" value="Unassembled WGS sequence"/>
</dbReference>
<keyword evidence="1" id="KW-0812">Transmembrane</keyword>
<dbReference type="PANTHER" id="PTHR35342">
    <property type="entry name" value="TRICARBOXYLIC TRANSPORT PROTEIN"/>
    <property type="match status" value="1"/>
</dbReference>
<accession>A0A7X2ZFS0</accession>
<gene>
    <name evidence="3" type="ORF">GNP93_26360</name>
</gene>
<feature type="transmembrane region" description="Helical" evidence="1">
    <location>
        <begin position="102"/>
        <end position="125"/>
    </location>
</feature>
<keyword evidence="1" id="KW-0472">Membrane</keyword>
<dbReference type="EMBL" id="WNZX01000046">
    <property type="protein sequence ID" value="MUG74098.1"/>
    <property type="molecule type" value="Genomic_DNA"/>
</dbReference>
<proteinExistence type="predicted"/>
<feature type="transmembrane region" description="Helical" evidence="1">
    <location>
        <begin position="52"/>
        <end position="82"/>
    </location>
</feature>
<dbReference type="RefSeq" id="WP_127609255.1">
    <property type="nucleotide sequence ID" value="NZ_JARTHJ010000107.1"/>
</dbReference>
<dbReference type="AlphaFoldDB" id="A0A7X2ZFS0"/>
<dbReference type="InterPro" id="IPR002823">
    <property type="entry name" value="DUF112_TM"/>
</dbReference>
<feature type="domain" description="DUF112" evidence="2">
    <location>
        <begin position="1"/>
        <end position="77"/>
    </location>
</feature>
<evidence type="ECO:0000313" key="3">
    <source>
        <dbReference type="EMBL" id="MUG74098.1"/>
    </source>
</evidence>